<feature type="signal peptide" evidence="1">
    <location>
        <begin position="1"/>
        <end position="18"/>
    </location>
</feature>
<evidence type="ECO:0000313" key="2">
    <source>
        <dbReference type="EMBL" id="JAG18960.1"/>
    </source>
</evidence>
<evidence type="ECO:0000256" key="1">
    <source>
        <dbReference type="SAM" id="SignalP"/>
    </source>
</evidence>
<proteinExistence type="predicted"/>
<feature type="non-terminal residue" evidence="2">
    <location>
        <position position="260"/>
    </location>
</feature>
<dbReference type="EMBL" id="GBHO01024644">
    <property type="protein sequence ID" value="JAG18960.1"/>
    <property type="molecule type" value="Transcribed_RNA"/>
</dbReference>
<reference evidence="2" key="1">
    <citation type="journal article" date="2014" name="PLoS ONE">
        <title>Transcriptome-Based Identification of ABC Transporters in the Western Tarnished Plant Bug Lygus hesperus.</title>
        <authorList>
            <person name="Hull J.J."/>
            <person name="Chaney K."/>
            <person name="Geib S.M."/>
            <person name="Fabrick J.A."/>
            <person name="Brent C.S."/>
            <person name="Walsh D."/>
            <person name="Lavine L.C."/>
        </authorList>
    </citation>
    <scope>NUCLEOTIDE SEQUENCE</scope>
</reference>
<dbReference type="AlphaFoldDB" id="A0A0A9XPC7"/>
<accession>A0A0A9XPC7</accession>
<reference evidence="2" key="2">
    <citation type="submission" date="2014-07" db="EMBL/GenBank/DDBJ databases">
        <authorList>
            <person name="Hull J."/>
        </authorList>
    </citation>
    <scope>NUCLEOTIDE SEQUENCE</scope>
</reference>
<gene>
    <name evidence="2" type="primary">gcvH2</name>
    <name evidence="2" type="ORF">CM83_9056</name>
</gene>
<organism evidence="2">
    <name type="scientific">Lygus hesperus</name>
    <name type="common">Western plant bug</name>
    <dbReference type="NCBI Taxonomy" id="30085"/>
    <lineage>
        <taxon>Eukaryota</taxon>
        <taxon>Metazoa</taxon>
        <taxon>Ecdysozoa</taxon>
        <taxon>Arthropoda</taxon>
        <taxon>Hexapoda</taxon>
        <taxon>Insecta</taxon>
        <taxon>Pterygota</taxon>
        <taxon>Neoptera</taxon>
        <taxon>Paraneoptera</taxon>
        <taxon>Hemiptera</taxon>
        <taxon>Heteroptera</taxon>
        <taxon>Panheteroptera</taxon>
        <taxon>Cimicomorpha</taxon>
        <taxon>Miridae</taxon>
        <taxon>Mirini</taxon>
        <taxon>Lygus</taxon>
    </lineage>
</organism>
<sequence>MWGVFLLIALFPIFPSNAGKIPQNGNVVYTPLDGLEILISNLNDRVNYIRKIFVVSKDDIEDKLKTLYREYEASNVVAFSRDVMLEDLTRYLSWAKVSSTGPLTVGVKDYTRELLCAPGDVVGVVFGGRAGGPENETYNAVPMNPWTEHIWNTYVTETMNQYVTSLRRRTVEVTFEVFFMYEDENSVRPYGLGVVIKETEHMVYIVKGYIPNPILEDISENLEKYVYRMGRKRLRTVSQKYAKYELTSIGTENNPEWRVE</sequence>
<feature type="chain" id="PRO_5002070140" evidence="1">
    <location>
        <begin position="19"/>
        <end position="260"/>
    </location>
</feature>
<keyword evidence="1" id="KW-0732">Signal</keyword>
<protein>
    <submittedName>
        <fullName evidence="2">Glycine cleavage system H protein 2</fullName>
    </submittedName>
</protein>
<name>A0A0A9XPC7_LYGHE</name>